<dbReference type="Proteomes" id="UP001626603">
    <property type="component" value="Chromosome"/>
</dbReference>
<reference evidence="1 2" key="1">
    <citation type="submission" date="2023-10" db="EMBL/GenBank/DDBJ databases">
        <title>The complete genome sequence of Methanoculleus palmolei DSM 4273.</title>
        <authorList>
            <person name="Lai S.-J."/>
            <person name="You Y.-T."/>
            <person name="Chen S.-C."/>
        </authorList>
    </citation>
    <scope>NUCLEOTIDE SEQUENCE [LARGE SCALE GENOMIC DNA]</scope>
    <source>
        <strain evidence="1 2">DSM 4273</strain>
    </source>
</reference>
<proteinExistence type="predicted"/>
<evidence type="ECO:0000313" key="2">
    <source>
        <dbReference type="Proteomes" id="UP001626603"/>
    </source>
</evidence>
<dbReference type="Gene3D" id="2.40.10.10">
    <property type="entry name" value="Trypsin-like serine proteases"/>
    <property type="match status" value="1"/>
</dbReference>
<gene>
    <name evidence="1" type="ORF">R6Y95_04095</name>
</gene>
<evidence type="ECO:0000313" key="1">
    <source>
        <dbReference type="EMBL" id="WOX56520.1"/>
    </source>
</evidence>
<organism evidence="1 2">
    <name type="scientific">Methanoculleus palmolei</name>
    <dbReference type="NCBI Taxonomy" id="72612"/>
    <lineage>
        <taxon>Archaea</taxon>
        <taxon>Methanobacteriati</taxon>
        <taxon>Methanobacteriota</taxon>
        <taxon>Stenosarchaea group</taxon>
        <taxon>Methanomicrobia</taxon>
        <taxon>Methanomicrobiales</taxon>
        <taxon>Methanomicrobiaceae</taxon>
        <taxon>Methanoculleus</taxon>
    </lineage>
</organism>
<protein>
    <submittedName>
        <fullName evidence="1">Uncharacterized protein</fullName>
    </submittedName>
</protein>
<sequence>MKVGSGFFPFLAVLILCVLISAGAVSATPSDLSTSMVEKMPVEEISEADIQAGIEYLNAHDHVLHRYGTLPALKDTRMRCTWEDSLDKFVADARCDIEPLFYPEGPIHGFGYDIEGYVFVSIVDNRTMDSEAMDNLYGTLESRGRTMGISNIPVKFISSPLVELDSYPPESRSSYCRPIIGGLMLQTSLPGGTGEATTGFAAQTSSGSQGYVISGHCTEGAGTKVYQPTIGFDAGTVSTDGGTYSDAAWVPFNNVVARIYTTPSVTSAIKGYYSDPGSGLSVVMSGKNIGTLIRASS</sequence>
<dbReference type="EMBL" id="CP137641">
    <property type="protein sequence ID" value="WOX56520.1"/>
    <property type="molecule type" value="Genomic_DNA"/>
</dbReference>
<dbReference type="AlphaFoldDB" id="A0ABD8ABG5"/>
<keyword evidence="2" id="KW-1185">Reference proteome</keyword>
<dbReference type="InterPro" id="IPR043504">
    <property type="entry name" value="Peptidase_S1_PA_chymotrypsin"/>
</dbReference>
<accession>A0ABD8ABG5</accession>
<name>A0ABD8ABG5_9EURY</name>